<feature type="transmembrane region" description="Helical" evidence="6">
    <location>
        <begin position="602"/>
        <end position="623"/>
    </location>
</feature>
<evidence type="ECO:0000256" key="4">
    <source>
        <dbReference type="ARBA" id="ARBA00022989"/>
    </source>
</evidence>
<keyword evidence="5 6" id="KW-0472">Membrane</keyword>
<dbReference type="EMBL" id="CP099490">
    <property type="protein sequence ID" value="USQ76527.1"/>
    <property type="molecule type" value="Genomic_DNA"/>
</dbReference>
<evidence type="ECO:0000259" key="7">
    <source>
        <dbReference type="Pfam" id="PF05425"/>
    </source>
</evidence>
<sequence>MTTETTTPATSAPGADPRRILGAPVALVVVTAVVVALVAAAASGAVTPLILGDTGPVVRYGQVIARVLHDLSAALTIGLLLVAAFLAPEGRRSSRRATAAVAAAYCAAAWALTALLALLFTFSQSSALPLTDPAFWGEFRANAWGLEITRLIAIELGMAVLVGVAAAVARTRGQLAWAFTLAIATLWPISFAGHGSSLVGHEQGMTALLIHLVGVSLWVGALLAIVVLRPVLGQAVQVTLERFSTVALACYVAVGGSGVLFALLQFDDLGDLTSPYWMLLWLKVLALVVLGMFGLNQRRQLLERDTTRPGVFARLALTELGVMAVAIGLGVALGRTPPPVVQDITGDDHVLPLTGFPMPEPFTWGRLLTAWEPMWLFLIPAALAIGLYVAGTVRLRRRGDAWPVGRTIVWVVGWLIFIYATSGAPGMYGKVQFSLHMVMHMMLMMAVPIFLVPAAPVTLALRALTARRDKTLGPREVILAIVHSRWAGFFVHPLVAAVIFFGSLIAFYYTGWFEWSLRTHSGHVVMVVHFVLTGYAFVWSLIGTDPGPRKWPAPMRLMVLIGTLAAHAFFGLALMTGNWLLAPGFFKAVALPWVPDLLADQQLAGGIAWGIGELPTVVLAMLVTRDWLRSDSRDATRFDRQADRDHDAELTAYNERLAQLSRRGDDPRPH</sequence>
<feature type="transmembrane region" description="Helical" evidence="6">
    <location>
        <begin position="175"/>
        <end position="196"/>
    </location>
</feature>
<keyword evidence="4 6" id="KW-1133">Transmembrane helix</keyword>
<comment type="subcellular location">
    <subcellularLocation>
        <location evidence="1">Cell membrane</location>
        <topology evidence="1">Multi-pass membrane protein</topology>
    </subcellularLocation>
</comment>
<keyword evidence="2" id="KW-1003">Cell membrane</keyword>
<keyword evidence="3 6" id="KW-0812">Transmembrane</keyword>
<evidence type="ECO:0000256" key="1">
    <source>
        <dbReference type="ARBA" id="ARBA00004651"/>
    </source>
</evidence>
<feature type="transmembrane region" description="Helical" evidence="6">
    <location>
        <begin position="208"/>
        <end position="231"/>
    </location>
</feature>
<feature type="transmembrane region" description="Helical" evidence="6">
    <location>
        <begin position="440"/>
        <end position="465"/>
    </location>
</feature>
<dbReference type="Pfam" id="PF05425">
    <property type="entry name" value="CopD"/>
    <property type="match status" value="1"/>
</dbReference>
<feature type="transmembrane region" description="Helical" evidence="6">
    <location>
        <begin position="555"/>
        <end position="582"/>
    </location>
</feature>
<protein>
    <submittedName>
        <fullName evidence="8">Bifunctional copper resistance protein CopD/cytochrome c oxidase assembly protein</fullName>
    </submittedName>
</protein>
<dbReference type="RefSeq" id="WP_252621231.1">
    <property type="nucleotide sequence ID" value="NZ_CP099490.1"/>
</dbReference>
<feature type="transmembrane region" description="Helical" evidence="6">
    <location>
        <begin position="374"/>
        <end position="395"/>
    </location>
</feature>
<proteinExistence type="predicted"/>
<evidence type="ECO:0000256" key="2">
    <source>
        <dbReference type="ARBA" id="ARBA00022475"/>
    </source>
</evidence>
<feature type="transmembrane region" description="Helical" evidence="6">
    <location>
        <begin position="143"/>
        <end position="168"/>
    </location>
</feature>
<dbReference type="Pfam" id="PF09678">
    <property type="entry name" value="Caa3_CtaG"/>
    <property type="match status" value="1"/>
</dbReference>
<dbReference type="Proteomes" id="UP001056535">
    <property type="component" value="Chromosome"/>
</dbReference>
<feature type="transmembrane region" description="Helical" evidence="6">
    <location>
        <begin position="99"/>
        <end position="123"/>
    </location>
</feature>
<feature type="transmembrane region" description="Helical" evidence="6">
    <location>
        <begin position="407"/>
        <end position="428"/>
    </location>
</feature>
<accession>A0ABY4YK65</accession>
<evidence type="ECO:0000256" key="3">
    <source>
        <dbReference type="ARBA" id="ARBA00022692"/>
    </source>
</evidence>
<keyword evidence="9" id="KW-1185">Reference proteome</keyword>
<dbReference type="InterPro" id="IPR008457">
    <property type="entry name" value="Cu-R_CopD_dom"/>
</dbReference>
<dbReference type="InterPro" id="IPR032694">
    <property type="entry name" value="CopC/D"/>
</dbReference>
<evidence type="ECO:0000256" key="5">
    <source>
        <dbReference type="ARBA" id="ARBA00023136"/>
    </source>
</evidence>
<organism evidence="8 9">
    <name type="scientific">Ornithinimicrobium cryptoxanthini</name>
    <dbReference type="NCBI Taxonomy" id="2934161"/>
    <lineage>
        <taxon>Bacteria</taxon>
        <taxon>Bacillati</taxon>
        <taxon>Actinomycetota</taxon>
        <taxon>Actinomycetes</taxon>
        <taxon>Micrococcales</taxon>
        <taxon>Ornithinimicrobiaceae</taxon>
        <taxon>Ornithinimicrobium</taxon>
    </lineage>
</organism>
<evidence type="ECO:0000256" key="6">
    <source>
        <dbReference type="SAM" id="Phobius"/>
    </source>
</evidence>
<evidence type="ECO:0000313" key="9">
    <source>
        <dbReference type="Proteomes" id="UP001056535"/>
    </source>
</evidence>
<reference evidence="8" key="1">
    <citation type="submission" date="2022-06" db="EMBL/GenBank/DDBJ databases">
        <title>Ornithinimicrobium JY.X270.</title>
        <authorList>
            <person name="Huang Y."/>
        </authorList>
    </citation>
    <scope>NUCLEOTIDE SEQUENCE</scope>
    <source>
        <strain evidence="8">JY.X270</strain>
    </source>
</reference>
<dbReference type="PANTHER" id="PTHR34820:SF4">
    <property type="entry name" value="INNER MEMBRANE PROTEIN YEBZ"/>
    <property type="match status" value="1"/>
</dbReference>
<feature type="transmembrane region" description="Helical" evidence="6">
    <location>
        <begin position="315"/>
        <end position="333"/>
    </location>
</feature>
<dbReference type="PANTHER" id="PTHR34820">
    <property type="entry name" value="INNER MEMBRANE PROTEIN YEBZ"/>
    <property type="match status" value="1"/>
</dbReference>
<gene>
    <name evidence="8" type="ORF">NF557_00910</name>
</gene>
<feature type="transmembrane region" description="Helical" evidence="6">
    <location>
        <begin position="276"/>
        <end position="295"/>
    </location>
</feature>
<name>A0ABY4YK65_9MICO</name>
<feature type="transmembrane region" description="Helical" evidence="6">
    <location>
        <begin position="63"/>
        <end position="87"/>
    </location>
</feature>
<feature type="domain" description="Copper resistance protein D" evidence="7">
    <location>
        <begin position="239"/>
        <end position="333"/>
    </location>
</feature>
<feature type="transmembrane region" description="Helical" evidence="6">
    <location>
        <begin position="25"/>
        <end position="51"/>
    </location>
</feature>
<evidence type="ECO:0000313" key="8">
    <source>
        <dbReference type="EMBL" id="USQ76527.1"/>
    </source>
</evidence>
<feature type="transmembrane region" description="Helical" evidence="6">
    <location>
        <begin position="486"/>
        <end position="509"/>
    </location>
</feature>
<feature type="transmembrane region" description="Helical" evidence="6">
    <location>
        <begin position="243"/>
        <end position="264"/>
    </location>
</feature>
<feature type="transmembrane region" description="Helical" evidence="6">
    <location>
        <begin position="521"/>
        <end position="543"/>
    </location>
</feature>
<dbReference type="InterPro" id="IPR019108">
    <property type="entry name" value="Caa3_assmbl_CtaG-rel"/>
</dbReference>